<reference evidence="9" key="1">
    <citation type="journal article" date="2019" name="Int. J. Syst. Evol. Microbiol.">
        <title>The Global Catalogue of Microorganisms (GCM) 10K type strain sequencing project: providing services to taxonomists for standard genome sequencing and annotation.</title>
        <authorList>
            <consortium name="The Broad Institute Genomics Platform"/>
            <consortium name="The Broad Institute Genome Sequencing Center for Infectious Disease"/>
            <person name="Wu L."/>
            <person name="Ma J."/>
        </authorList>
    </citation>
    <scope>NUCLEOTIDE SEQUENCE [LARGE SCALE GENOMIC DNA]</scope>
    <source>
        <strain evidence="9">KCTC 62164</strain>
    </source>
</reference>
<dbReference type="Pfam" id="PF02518">
    <property type="entry name" value="HATPase_c"/>
    <property type="match status" value="1"/>
</dbReference>
<keyword evidence="3 4" id="KW-0597">Phosphoprotein</keyword>
<dbReference type="CDD" id="cd00075">
    <property type="entry name" value="HATPase"/>
    <property type="match status" value="1"/>
</dbReference>
<dbReference type="Gene3D" id="1.10.287.130">
    <property type="match status" value="1"/>
</dbReference>
<dbReference type="InterPro" id="IPR011006">
    <property type="entry name" value="CheY-like_superfamily"/>
</dbReference>
<dbReference type="PANTHER" id="PTHR43547:SF2">
    <property type="entry name" value="HYBRID SIGNAL TRANSDUCTION HISTIDINE KINASE C"/>
    <property type="match status" value="1"/>
</dbReference>
<feature type="transmembrane region" description="Helical" evidence="5">
    <location>
        <begin position="83"/>
        <end position="105"/>
    </location>
</feature>
<dbReference type="SUPFAM" id="SSF55874">
    <property type="entry name" value="ATPase domain of HSP90 chaperone/DNA topoisomerase II/histidine kinase"/>
    <property type="match status" value="1"/>
</dbReference>
<dbReference type="InterPro" id="IPR004358">
    <property type="entry name" value="Sig_transdc_His_kin-like_C"/>
</dbReference>
<evidence type="ECO:0000256" key="4">
    <source>
        <dbReference type="PROSITE-ProRule" id="PRU00169"/>
    </source>
</evidence>
<dbReference type="SUPFAM" id="SSF47384">
    <property type="entry name" value="Homodimeric domain of signal transducing histidine kinase"/>
    <property type="match status" value="1"/>
</dbReference>
<feature type="transmembrane region" description="Helical" evidence="5">
    <location>
        <begin position="111"/>
        <end position="130"/>
    </location>
</feature>
<sequence length="587" mass="65162">MSNTQGYDLLDVRVEQALLLKNRTTSSCLFVLFIICNYFIILYFTGYENKAVYWLILASIMVGLVWLYGVRASSITRETVDRYLHGHTLLCCITGLVWGGFSIYLIDWSSYFTIFVACVLVFSITVGGMLPSSAYRPGYIGLALFSLLPLASYILIYASWPVHLLGLATLVYFAFGMIASARSELDMREAITARNSRDLTEKIKAKNEIIQRVNEEKNRFLAATSHDLSQPIHAQGYFIQALKKQLTSPEQHNLLDKIELTWQRQSQFLRGLMDVNQLDSGTLKAKPAHINIAEEMQLVIDEFTENNKQKHLKLSCHFEAGKIYTDPAFLNRIVRNLLSNAIKYTPPYGTINIEAQKKSDHTIITITDSGPGIPEADQKRVFDEYVQLDNSLEVTEDGVGLGLSIVKRLCALLNIQVSLVSNPGEGTRFTLTIPQTAAIGLTDDKTGTPSAGNVQFDHTPLIVIVDDETAIRDAMSGLFTDWGCQVICGACEEDVLPIISATAEVPDLLVIDKMLSRHASGIDLIHTLREEVNEDTPAVLMSGAALTDAEKQATIGMTFLNKPIAPPVLQRILQEAVQTQNRAIKGH</sequence>
<keyword evidence="5" id="KW-0472">Membrane</keyword>
<proteinExistence type="predicted"/>
<feature type="transmembrane region" description="Helical" evidence="5">
    <location>
        <begin position="51"/>
        <end position="71"/>
    </location>
</feature>
<comment type="catalytic activity">
    <reaction evidence="1">
        <text>ATP + protein L-histidine = ADP + protein N-phospho-L-histidine.</text>
        <dbReference type="EC" id="2.7.13.3"/>
    </reaction>
</comment>
<comment type="caution">
    <text evidence="8">The sequence shown here is derived from an EMBL/GenBank/DDBJ whole genome shotgun (WGS) entry which is preliminary data.</text>
</comment>
<dbReference type="InterPro" id="IPR001789">
    <property type="entry name" value="Sig_transdc_resp-reg_receiver"/>
</dbReference>
<dbReference type="RefSeq" id="WP_194214604.1">
    <property type="nucleotide sequence ID" value="NZ_CP061205.1"/>
</dbReference>
<dbReference type="PROSITE" id="PS50110">
    <property type="entry name" value="RESPONSE_REGULATORY"/>
    <property type="match status" value="1"/>
</dbReference>
<dbReference type="Pfam" id="PF00512">
    <property type="entry name" value="HisKA"/>
    <property type="match status" value="1"/>
</dbReference>
<dbReference type="SMART" id="SM00448">
    <property type="entry name" value="REC"/>
    <property type="match status" value="1"/>
</dbReference>
<evidence type="ECO:0000256" key="5">
    <source>
        <dbReference type="SAM" id="Phobius"/>
    </source>
</evidence>
<keyword evidence="8" id="KW-0547">Nucleotide-binding</keyword>
<evidence type="ECO:0000313" key="9">
    <source>
        <dbReference type="Proteomes" id="UP001595444"/>
    </source>
</evidence>
<dbReference type="PANTHER" id="PTHR43547">
    <property type="entry name" value="TWO-COMPONENT HISTIDINE KINASE"/>
    <property type="match status" value="1"/>
</dbReference>
<dbReference type="Gene3D" id="3.40.50.2300">
    <property type="match status" value="1"/>
</dbReference>
<dbReference type="InterPro" id="IPR036890">
    <property type="entry name" value="HATPase_C_sf"/>
</dbReference>
<name>A0ABV7D4M7_9PROT</name>
<dbReference type="Gene3D" id="3.30.565.10">
    <property type="entry name" value="Histidine kinase-like ATPase, C-terminal domain"/>
    <property type="match status" value="1"/>
</dbReference>
<dbReference type="EMBL" id="JBHRSL010000007">
    <property type="protein sequence ID" value="MFC3052097.1"/>
    <property type="molecule type" value="Genomic_DNA"/>
</dbReference>
<dbReference type="InterPro" id="IPR005467">
    <property type="entry name" value="His_kinase_dom"/>
</dbReference>
<keyword evidence="5" id="KW-1133">Transmembrane helix</keyword>
<dbReference type="PRINTS" id="PR00344">
    <property type="entry name" value="BCTRLSENSOR"/>
</dbReference>
<dbReference type="InterPro" id="IPR003594">
    <property type="entry name" value="HATPase_dom"/>
</dbReference>
<gene>
    <name evidence="8" type="ORF">ACFOKA_09275</name>
</gene>
<dbReference type="Pfam" id="PF00072">
    <property type="entry name" value="Response_reg"/>
    <property type="match status" value="1"/>
</dbReference>
<evidence type="ECO:0000256" key="2">
    <source>
        <dbReference type="ARBA" id="ARBA00012438"/>
    </source>
</evidence>
<dbReference type="InterPro" id="IPR003661">
    <property type="entry name" value="HisK_dim/P_dom"/>
</dbReference>
<dbReference type="SUPFAM" id="SSF52172">
    <property type="entry name" value="CheY-like"/>
    <property type="match status" value="1"/>
</dbReference>
<dbReference type="GO" id="GO:0005524">
    <property type="term" value="F:ATP binding"/>
    <property type="evidence" value="ECO:0007669"/>
    <property type="project" value="UniProtKB-KW"/>
</dbReference>
<accession>A0ABV7D4M7</accession>
<organism evidence="8 9">
    <name type="scientific">Kordiimonas pumila</name>
    <dbReference type="NCBI Taxonomy" id="2161677"/>
    <lineage>
        <taxon>Bacteria</taxon>
        <taxon>Pseudomonadati</taxon>
        <taxon>Pseudomonadota</taxon>
        <taxon>Alphaproteobacteria</taxon>
        <taxon>Kordiimonadales</taxon>
        <taxon>Kordiimonadaceae</taxon>
        <taxon>Kordiimonas</taxon>
    </lineage>
</organism>
<keyword evidence="8" id="KW-0067">ATP-binding</keyword>
<dbReference type="Proteomes" id="UP001595444">
    <property type="component" value="Unassembled WGS sequence"/>
</dbReference>
<protein>
    <recommendedName>
        <fullName evidence="2">histidine kinase</fullName>
        <ecNumber evidence="2">2.7.13.3</ecNumber>
    </recommendedName>
</protein>
<dbReference type="SMART" id="SM00387">
    <property type="entry name" value="HATPase_c"/>
    <property type="match status" value="1"/>
</dbReference>
<dbReference type="CDD" id="cd00082">
    <property type="entry name" value="HisKA"/>
    <property type="match status" value="1"/>
</dbReference>
<feature type="modified residue" description="4-aspartylphosphate" evidence="4">
    <location>
        <position position="512"/>
    </location>
</feature>
<dbReference type="PROSITE" id="PS50109">
    <property type="entry name" value="HIS_KIN"/>
    <property type="match status" value="1"/>
</dbReference>
<evidence type="ECO:0000259" key="7">
    <source>
        <dbReference type="PROSITE" id="PS50110"/>
    </source>
</evidence>
<evidence type="ECO:0000313" key="8">
    <source>
        <dbReference type="EMBL" id="MFC3052097.1"/>
    </source>
</evidence>
<feature type="domain" description="Histidine kinase" evidence="6">
    <location>
        <begin position="223"/>
        <end position="437"/>
    </location>
</feature>
<feature type="transmembrane region" description="Helical" evidence="5">
    <location>
        <begin position="28"/>
        <end position="45"/>
    </location>
</feature>
<keyword evidence="5" id="KW-0812">Transmembrane</keyword>
<feature type="domain" description="Response regulatory" evidence="7">
    <location>
        <begin position="461"/>
        <end position="577"/>
    </location>
</feature>
<dbReference type="EC" id="2.7.13.3" evidence="2"/>
<evidence type="ECO:0000256" key="3">
    <source>
        <dbReference type="ARBA" id="ARBA00022553"/>
    </source>
</evidence>
<keyword evidence="9" id="KW-1185">Reference proteome</keyword>
<dbReference type="SMART" id="SM00388">
    <property type="entry name" value="HisKA"/>
    <property type="match status" value="1"/>
</dbReference>
<dbReference type="InterPro" id="IPR036097">
    <property type="entry name" value="HisK_dim/P_sf"/>
</dbReference>
<feature type="transmembrane region" description="Helical" evidence="5">
    <location>
        <begin position="137"/>
        <end position="156"/>
    </location>
</feature>
<evidence type="ECO:0000259" key="6">
    <source>
        <dbReference type="PROSITE" id="PS50109"/>
    </source>
</evidence>
<evidence type="ECO:0000256" key="1">
    <source>
        <dbReference type="ARBA" id="ARBA00000085"/>
    </source>
</evidence>